<sequence length="269" mass="28327">MSLSPSELERYARHILLRDVGGAGQQKLKKARVLVIGAGGLGAPLLMYLAAAGVGTLGVVDDDTVDLSNLQRQIIHITSRVGQPKTASAKTAVADINPHVEVITHQTRLNPGNAMEIVSGYDIIADGCDNFETRFVVSDACFFAEKILVSAAVGQFDGQISTFKPHLTGPDGKPFPSYRTLHPQVPPAGSLPTCAEAGIIGALTGIIGSMQAMEVIKEILQVGDSLAGKIVMYDALAASSFTATLKWQKDDPLNGESPTITSFSGQVSK</sequence>
<dbReference type="NCBIfam" id="NF004281">
    <property type="entry name" value="PRK05690.1"/>
    <property type="match status" value="1"/>
</dbReference>
<keyword evidence="3" id="KW-0067">ATP-binding</keyword>
<keyword evidence="4" id="KW-0812">Transmembrane</keyword>
<evidence type="ECO:0000259" key="5">
    <source>
        <dbReference type="Pfam" id="PF00899"/>
    </source>
</evidence>
<dbReference type="GO" id="GO:0005829">
    <property type="term" value="C:cytosol"/>
    <property type="evidence" value="ECO:0007669"/>
    <property type="project" value="TreeGrafter"/>
</dbReference>
<dbReference type="GO" id="GO:0008146">
    <property type="term" value="F:sulfotransferase activity"/>
    <property type="evidence" value="ECO:0007669"/>
    <property type="project" value="TreeGrafter"/>
</dbReference>
<dbReference type="InterPro" id="IPR000594">
    <property type="entry name" value="ThiF_NAD_FAD-bd"/>
</dbReference>
<dbReference type="PANTHER" id="PTHR10953">
    <property type="entry name" value="UBIQUITIN-ACTIVATING ENZYME E1"/>
    <property type="match status" value="1"/>
</dbReference>
<dbReference type="GO" id="GO:0005524">
    <property type="term" value="F:ATP binding"/>
    <property type="evidence" value="ECO:0007669"/>
    <property type="project" value="UniProtKB-KW"/>
</dbReference>
<dbReference type="SUPFAM" id="SSF69572">
    <property type="entry name" value="Activating enzymes of the ubiquitin-like proteins"/>
    <property type="match status" value="1"/>
</dbReference>
<evidence type="ECO:0000313" key="6">
    <source>
        <dbReference type="EMBL" id="VAV93447.1"/>
    </source>
</evidence>
<reference evidence="6" key="1">
    <citation type="submission" date="2018-06" db="EMBL/GenBank/DDBJ databases">
        <authorList>
            <person name="Zhirakovskaya E."/>
        </authorList>
    </citation>
    <scope>NUCLEOTIDE SEQUENCE</scope>
</reference>
<accession>A0A3B0RMX3</accession>
<keyword evidence="1 6" id="KW-0808">Transferase</keyword>
<proteinExistence type="predicted"/>
<dbReference type="Pfam" id="PF00899">
    <property type="entry name" value="ThiF"/>
    <property type="match status" value="1"/>
</dbReference>
<dbReference type="EC" id="2.7.7.80" evidence="6"/>
<evidence type="ECO:0000256" key="1">
    <source>
        <dbReference type="ARBA" id="ARBA00022679"/>
    </source>
</evidence>
<feature type="domain" description="THIF-type NAD/FAD binding fold" evidence="5">
    <location>
        <begin position="11"/>
        <end position="244"/>
    </location>
</feature>
<evidence type="ECO:0000256" key="2">
    <source>
        <dbReference type="ARBA" id="ARBA00022741"/>
    </source>
</evidence>
<keyword evidence="2" id="KW-0547">Nucleotide-binding</keyword>
<keyword evidence="4" id="KW-0472">Membrane</keyword>
<evidence type="ECO:0000256" key="3">
    <source>
        <dbReference type="ARBA" id="ARBA00022840"/>
    </source>
</evidence>
<dbReference type="Gene3D" id="3.40.50.720">
    <property type="entry name" value="NAD(P)-binding Rossmann-like Domain"/>
    <property type="match status" value="1"/>
</dbReference>
<protein>
    <submittedName>
        <fullName evidence="6">Molybdopterin-synthase adenylyltransferase</fullName>
        <ecNumber evidence="6">2.7.7.80</ecNumber>
    </submittedName>
</protein>
<dbReference type="GO" id="GO:0008641">
    <property type="term" value="F:ubiquitin-like modifier activating enzyme activity"/>
    <property type="evidence" value="ECO:0007669"/>
    <property type="project" value="InterPro"/>
</dbReference>
<dbReference type="FunFam" id="3.40.50.720:FF:000033">
    <property type="entry name" value="Adenylyltransferase and sulfurtransferase MOCS3"/>
    <property type="match status" value="1"/>
</dbReference>
<keyword evidence="4" id="KW-1133">Transmembrane helix</keyword>
<dbReference type="PANTHER" id="PTHR10953:SF102">
    <property type="entry name" value="ADENYLYLTRANSFERASE AND SULFURTRANSFERASE MOCS3"/>
    <property type="match status" value="1"/>
</dbReference>
<dbReference type="EMBL" id="UOEC01000110">
    <property type="protein sequence ID" value="VAV93447.1"/>
    <property type="molecule type" value="Genomic_DNA"/>
</dbReference>
<dbReference type="AlphaFoldDB" id="A0A3B0RMX3"/>
<name>A0A3B0RMX3_9ZZZZ</name>
<evidence type="ECO:0000256" key="4">
    <source>
        <dbReference type="SAM" id="Phobius"/>
    </source>
</evidence>
<gene>
    <name evidence="6" type="ORF">MNBD_ALPHA08-588</name>
</gene>
<dbReference type="GO" id="GO:0004792">
    <property type="term" value="F:thiosulfate-cyanide sulfurtransferase activity"/>
    <property type="evidence" value="ECO:0007669"/>
    <property type="project" value="TreeGrafter"/>
</dbReference>
<organism evidence="6">
    <name type="scientific">hydrothermal vent metagenome</name>
    <dbReference type="NCBI Taxonomy" id="652676"/>
    <lineage>
        <taxon>unclassified sequences</taxon>
        <taxon>metagenomes</taxon>
        <taxon>ecological metagenomes</taxon>
    </lineage>
</organism>
<dbReference type="InterPro" id="IPR045886">
    <property type="entry name" value="ThiF/MoeB/HesA"/>
</dbReference>
<feature type="transmembrane region" description="Helical" evidence="4">
    <location>
        <begin position="33"/>
        <end position="60"/>
    </location>
</feature>
<dbReference type="CDD" id="cd00757">
    <property type="entry name" value="ThiF_MoeB_HesA_family"/>
    <property type="match status" value="1"/>
</dbReference>
<keyword evidence="6" id="KW-0548">Nucleotidyltransferase</keyword>
<dbReference type="GO" id="GO:0061605">
    <property type="term" value="F:molybdopterin-synthase adenylyltransferase activity"/>
    <property type="evidence" value="ECO:0007669"/>
    <property type="project" value="UniProtKB-EC"/>
</dbReference>
<dbReference type="InterPro" id="IPR035985">
    <property type="entry name" value="Ubiquitin-activating_enz"/>
</dbReference>